<feature type="domain" description="YdhG-like" evidence="1">
    <location>
        <begin position="24"/>
        <end position="128"/>
    </location>
</feature>
<comment type="caution">
    <text evidence="2">The sequence shown here is derived from an EMBL/GenBank/DDBJ whole genome shotgun (WGS) entry which is preliminary data.</text>
</comment>
<organism evidence="2 3">
    <name type="scientific">Actinomadura fulvescens</name>
    <dbReference type="NCBI Taxonomy" id="46160"/>
    <lineage>
        <taxon>Bacteria</taxon>
        <taxon>Bacillati</taxon>
        <taxon>Actinomycetota</taxon>
        <taxon>Actinomycetes</taxon>
        <taxon>Streptosporangiales</taxon>
        <taxon>Thermomonosporaceae</taxon>
        <taxon>Actinomadura</taxon>
    </lineage>
</organism>
<name>A0ABP6D4B4_9ACTN</name>
<dbReference type="EMBL" id="BAAATD010000016">
    <property type="protein sequence ID" value="GAA2632020.1"/>
    <property type="molecule type" value="Genomic_DNA"/>
</dbReference>
<sequence>MEEDRPMNQNPEVDQFLRTLDHPQKEAVEYLRAVILNVDPQITEQVKWNAPSFCYDGVDRVTFQLKSKDVQFIFHRGAKVKDGDSFTFQDDSGLMAWRSSDRAMVTFKDLADAKAHEEAFSSLVSRWMKA</sequence>
<dbReference type="Proteomes" id="UP001501509">
    <property type="component" value="Unassembled WGS sequence"/>
</dbReference>
<accession>A0ABP6D4B4</accession>
<dbReference type="Gene3D" id="3.90.1150.200">
    <property type="match status" value="1"/>
</dbReference>
<reference evidence="3" key="1">
    <citation type="journal article" date="2019" name="Int. J. Syst. Evol. Microbiol.">
        <title>The Global Catalogue of Microorganisms (GCM) 10K type strain sequencing project: providing services to taxonomists for standard genome sequencing and annotation.</title>
        <authorList>
            <consortium name="The Broad Institute Genomics Platform"/>
            <consortium name="The Broad Institute Genome Sequencing Center for Infectious Disease"/>
            <person name="Wu L."/>
            <person name="Ma J."/>
        </authorList>
    </citation>
    <scope>NUCLEOTIDE SEQUENCE [LARGE SCALE GENOMIC DNA]</scope>
    <source>
        <strain evidence="3">JCM 6833</strain>
    </source>
</reference>
<gene>
    <name evidence="2" type="ORF">GCM10010411_82780</name>
</gene>
<proteinExistence type="predicted"/>
<evidence type="ECO:0000259" key="1">
    <source>
        <dbReference type="Pfam" id="PF08818"/>
    </source>
</evidence>
<protein>
    <recommendedName>
        <fullName evidence="1">YdhG-like domain-containing protein</fullName>
    </recommendedName>
</protein>
<dbReference type="InterPro" id="IPR014922">
    <property type="entry name" value="YdhG-like"/>
</dbReference>
<dbReference type="SUPFAM" id="SSF159888">
    <property type="entry name" value="YdhG-like"/>
    <property type="match status" value="1"/>
</dbReference>
<keyword evidence="3" id="KW-1185">Reference proteome</keyword>
<dbReference type="Pfam" id="PF08818">
    <property type="entry name" value="DUF1801"/>
    <property type="match status" value="1"/>
</dbReference>
<evidence type="ECO:0000313" key="2">
    <source>
        <dbReference type="EMBL" id="GAA2632020.1"/>
    </source>
</evidence>
<evidence type="ECO:0000313" key="3">
    <source>
        <dbReference type="Proteomes" id="UP001501509"/>
    </source>
</evidence>